<dbReference type="SUPFAM" id="SSF53098">
    <property type="entry name" value="Ribonuclease H-like"/>
    <property type="match status" value="1"/>
</dbReference>
<dbReference type="InterPro" id="IPR012337">
    <property type="entry name" value="RNaseH-like_sf"/>
</dbReference>
<evidence type="ECO:0000256" key="1">
    <source>
        <dbReference type="SAM" id="MobiDB-lite"/>
    </source>
</evidence>
<sequence length="459" mass="51544">MSPKKGKTAKSSLKKAGTMVATAAAGQEFLKRSWGEDQLNKVNALLDARDEPDSSPSTSTSKAKPKLSKARTMQNTTKEAQALLGKQVLGDTRAETKRRQASANAKKTLESVTKPKAARKPALKRLGTMAKTATPATTSSSITFSSSKQTTLNNMGFTKGVKTTEGDVAKIKDLSALQKYLKFYGINSLPDVNIVCERGSNLVCVFKRFQPIFCYGHRLNNVVKIGFFQTEKRKIKVTAGCATDKPNTEETTIAASIKNENHESSHDDECDHAIALPIIKQKKFHSRKTSITTNELSVSLCYKYIREQLKIIRNAQSTSEILQQTADLHPKKFKTADSICTRFEDDYSHGFRENNAECFEYKSDTYEFSRKQSDELDRYLVMQIDKLSVTDNPLDFWKSYTNQYPLLSKLAKYIYSILTTSTSVERQFSSADLIINQRRTNINPKQVNNIFLIQSLQKQ</sequence>
<proteinExistence type="predicted"/>
<comment type="caution">
    <text evidence="3">The sequence shown here is derived from an EMBL/GenBank/DDBJ whole genome shotgun (WGS) entry which is preliminary data.</text>
</comment>
<dbReference type="Proteomes" id="UP000663832">
    <property type="component" value="Unassembled WGS sequence"/>
</dbReference>
<evidence type="ECO:0000313" key="4">
    <source>
        <dbReference type="Proteomes" id="UP000663832"/>
    </source>
</evidence>
<dbReference type="EMBL" id="CAJNOM010000216">
    <property type="protein sequence ID" value="CAF1240966.1"/>
    <property type="molecule type" value="Genomic_DNA"/>
</dbReference>
<name>A0A814ZER7_9BILA</name>
<reference evidence="3" key="1">
    <citation type="submission" date="2021-02" db="EMBL/GenBank/DDBJ databases">
        <authorList>
            <person name="Nowell W R."/>
        </authorList>
    </citation>
    <scope>NUCLEOTIDE SEQUENCE</scope>
</reference>
<organism evidence="3 4">
    <name type="scientific">Adineta steineri</name>
    <dbReference type="NCBI Taxonomy" id="433720"/>
    <lineage>
        <taxon>Eukaryota</taxon>
        <taxon>Metazoa</taxon>
        <taxon>Spiralia</taxon>
        <taxon>Gnathifera</taxon>
        <taxon>Rotifera</taxon>
        <taxon>Eurotatoria</taxon>
        <taxon>Bdelloidea</taxon>
        <taxon>Adinetida</taxon>
        <taxon>Adinetidae</taxon>
        <taxon>Adineta</taxon>
    </lineage>
</organism>
<dbReference type="PANTHER" id="PTHR47611:SF1">
    <property type="entry name" value="CCHC-TYPE DOMAIN-CONTAINING PROTEIN"/>
    <property type="match status" value="1"/>
</dbReference>
<feature type="region of interest" description="Disordered" evidence="1">
    <location>
        <begin position="86"/>
        <end position="120"/>
    </location>
</feature>
<feature type="compositionally biased region" description="Low complexity" evidence="1">
    <location>
        <begin position="9"/>
        <end position="18"/>
    </location>
</feature>
<dbReference type="AlphaFoldDB" id="A0A814ZER7"/>
<dbReference type="PANTHER" id="PTHR47611">
    <property type="entry name" value="HAT DIMERISATION DOMAIN, C-TERMINAL"/>
    <property type="match status" value="1"/>
</dbReference>
<feature type="region of interest" description="Disordered" evidence="1">
    <location>
        <begin position="43"/>
        <end position="74"/>
    </location>
</feature>
<dbReference type="OrthoDB" id="1607513at2759"/>
<dbReference type="Pfam" id="PF05699">
    <property type="entry name" value="Dimer_Tnp_hAT"/>
    <property type="match status" value="1"/>
</dbReference>
<evidence type="ECO:0000259" key="2">
    <source>
        <dbReference type="Pfam" id="PF05699"/>
    </source>
</evidence>
<dbReference type="InterPro" id="IPR008906">
    <property type="entry name" value="HATC_C_dom"/>
</dbReference>
<dbReference type="GO" id="GO:0046983">
    <property type="term" value="F:protein dimerization activity"/>
    <property type="evidence" value="ECO:0007669"/>
    <property type="project" value="InterPro"/>
</dbReference>
<gene>
    <name evidence="3" type="ORF">QVE165_LOCUS27971</name>
</gene>
<keyword evidence="4" id="KW-1185">Reference proteome</keyword>
<accession>A0A814ZER7</accession>
<feature type="domain" description="HAT C-terminal dimerisation" evidence="2">
    <location>
        <begin position="375"/>
        <end position="454"/>
    </location>
</feature>
<feature type="region of interest" description="Disordered" evidence="1">
    <location>
        <begin position="1"/>
        <end position="20"/>
    </location>
</feature>
<evidence type="ECO:0000313" key="3">
    <source>
        <dbReference type="EMBL" id="CAF1240966.1"/>
    </source>
</evidence>
<protein>
    <recommendedName>
        <fullName evidence="2">HAT C-terminal dimerisation domain-containing protein</fullName>
    </recommendedName>
</protein>